<proteinExistence type="predicted"/>
<evidence type="ECO:0000313" key="2">
    <source>
        <dbReference type="Proteomes" id="UP000887116"/>
    </source>
</evidence>
<name>A0A8X6LET3_TRICU</name>
<accession>A0A8X6LET3</accession>
<evidence type="ECO:0000313" key="1">
    <source>
        <dbReference type="EMBL" id="GFR05832.1"/>
    </source>
</evidence>
<reference evidence="1" key="1">
    <citation type="submission" date="2020-07" db="EMBL/GenBank/DDBJ databases">
        <title>Multicomponent nature underlies the extraordinary mechanical properties of spider dragline silk.</title>
        <authorList>
            <person name="Kono N."/>
            <person name="Nakamura H."/>
            <person name="Mori M."/>
            <person name="Yoshida Y."/>
            <person name="Ohtoshi R."/>
            <person name="Malay A.D."/>
            <person name="Moran D.A.P."/>
            <person name="Tomita M."/>
            <person name="Numata K."/>
            <person name="Arakawa K."/>
        </authorList>
    </citation>
    <scope>NUCLEOTIDE SEQUENCE</scope>
</reference>
<organism evidence="1 2">
    <name type="scientific">Trichonephila clavata</name>
    <name type="common">Joro spider</name>
    <name type="synonym">Nephila clavata</name>
    <dbReference type="NCBI Taxonomy" id="2740835"/>
    <lineage>
        <taxon>Eukaryota</taxon>
        <taxon>Metazoa</taxon>
        <taxon>Ecdysozoa</taxon>
        <taxon>Arthropoda</taxon>
        <taxon>Chelicerata</taxon>
        <taxon>Arachnida</taxon>
        <taxon>Araneae</taxon>
        <taxon>Araneomorphae</taxon>
        <taxon>Entelegynae</taxon>
        <taxon>Araneoidea</taxon>
        <taxon>Nephilidae</taxon>
        <taxon>Trichonephila</taxon>
    </lineage>
</organism>
<dbReference type="AlphaFoldDB" id="A0A8X6LET3"/>
<dbReference type="Proteomes" id="UP000887116">
    <property type="component" value="Unassembled WGS sequence"/>
</dbReference>
<dbReference type="EMBL" id="BMAO01006068">
    <property type="protein sequence ID" value="GFR05832.1"/>
    <property type="molecule type" value="Genomic_DNA"/>
</dbReference>
<keyword evidence="2" id="KW-1185">Reference proteome</keyword>
<comment type="caution">
    <text evidence="1">The sequence shown here is derived from an EMBL/GenBank/DDBJ whole genome shotgun (WGS) entry which is preliminary data.</text>
</comment>
<gene>
    <name evidence="1" type="ORF">TNCT_3251</name>
</gene>
<sequence>MKFTVPLNSGIRKESRMVHESNLPIFAIEPGIGIYSLCKQRNMQLDQSLIIILPNTGIPVGIQLKHHLLPADYMQDTCSSSSILFRSKFIRLSLKQLVRTGLLWTR</sequence>
<protein>
    <submittedName>
        <fullName evidence="1">Uncharacterized protein</fullName>
    </submittedName>
</protein>